<evidence type="ECO:0000256" key="1">
    <source>
        <dbReference type="ARBA" id="ARBA00004177"/>
    </source>
</evidence>
<reference evidence="12" key="1">
    <citation type="submission" date="2021-02" db="EMBL/GenBank/DDBJ databases">
        <authorList>
            <person name="Steward A R."/>
        </authorList>
    </citation>
    <scope>NUCLEOTIDE SEQUENCE</scope>
</reference>
<dbReference type="Gene3D" id="6.10.250.370">
    <property type="match status" value="1"/>
</dbReference>
<keyword evidence="3 7" id="KW-0813">Transport</keyword>
<dbReference type="GO" id="GO:0008333">
    <property type="term" value="P:endosome to lysosome transport"/>
    <property type="evidence" value="ECO:0007669"/>
    <property type="project" value="TreeGrafter"/>
</dbReference>
<name>A0A821VX78_9NEOP</name>
<evidence type="ECO:0000256" key="7">
    <source>
        <dbReference type="PROSITE-ProRule" id="PRU00644"/>
    </source>
</evidence>
<dbReference type="InterPro" id="IPR052070">
    <property type="entry name" value="ESCRT-I_UEV_domain"/>
</dbReference>
<feature type="domain" description="UEV" evidence="11">
    <location>
        <begin position="2"/>
        <end position="145"/>
    </location>
</feature>
<dbReference type="Gene3D" id="6.10.140.820">
    <property type="match status" value="1"/>
</dbReference>
<dbReference type="EMBL" id="CAJOBZ010000048">
    <property type="protein sequence ID" value="CAF4914724.1"/>
    <property type="molecule type" value="Genomic_DNA"/>
</dbReference>
<evidence type="ECO:0000256" key="5">
    <source>
        <dbReference type="ARBA" id="ARBA00022927"/>
    </source>
</evidence>
<evidence type="ECO:0000256" key="2">
    <source>
        <dbReference type="ARBA" id="ARBA00009594"/>
    </source>
</evidence>
<dbReference type="GO" id="GO:0015031">
    <property type="term" value="P:protein transport"/>
    <property type="evidence" value="ECO:0007669"/>
    <property type="project" value="UniProtKB-UniRule"/>
</dbReference>
<dbReference type="GO" id="GO:0043130">
    <property type="term" value="F:ubiquitin binding"/>
    <property type="evidence" value="ECO:0007669"/>
    <property type="project" value="TreeGrafter"/>
</dbReference>
<comment type="caution">
    <text evidence="12">The sequence shown here is derived from an EMBL/GenBank/DDBJ whole genome shotgun (WGS) entry which is preliminary data.</text>
</comment>
<dbReference type="Gene3D" id="3.10.110.10">
    <property type="entry name" value="Ubiquitin Conjugating Enzyme"/>
    <property type="match status" value="1"/>
</dbReference>
<keyword evidence="4" id="KW-0967">Endosome</keyword>
<evidence type="ECO:0000259" key="10">
    <source>
        <dbReference type="PROSITE" id="PS51312"/>
    </source>
</evidence>
<evidence type="ECO:0000259" key="11">
    <source>
        <dbReference type="PROSITE" id="PS51322"/>
    </source>
</evidence>
<dbReference type="InterPro" id="IPR037202">
    <property type="entry name" value="ESCRT_assembly_dom"/>
</dbReference>
<dbReference type="GO" id="GO:0000813">
    <property type="term" value="C:ESCRT I complex"/>
    <property type="evidence" value="ECO:0007669"/>
    <property type="project" value="TreeGrafter"/>
</dbReference>
<keyword evidence="13" id="KW-1185">Reference proteome</keyword>
<evidence type="ECO:0000256" key="6">
    <source>
        <dbReference type="ARBA" id="ARBA00023054"/>
    </source>
</evidence>
<evidence type="ECO:0008006" key="14">
    <source>
        <dbReference type="Google" id="ProtNLM"/>
    </source>
</evidence>
<dbReference type="InterPro" id="IPR016135">
    <property type="entry name" value="UBQ-conjugating_enzyme/RWD"/>
</dbReference>
<feature type="region of interest" description="Disordered" evidence="9">
    <location>
        <begin position="164"/>
        <end position="228"/>
    </location>
</feature>
<dbReference type="Pfam" id="PF09454">
    <property type="entry name" value="Vps23_core"/>
    <property type="match status" value="1"/>
</dbReference>
<feature type="domain" description="SB" evidence="10">
    <location>
        <begin position="362"/>
        <end position="428"/>
    </location>
</feature>
<feature type="compositionally biased region" description="Pro residues" evidence="9">
    <location>
        <begin position="171"/>
        <end position="215"/>
    </location>
</feature>
<evidence type="ECO:0000256" key="8">
    <source>
        <dbReference type="SAM" id="Coils"/>
    </source>
</evidence>
<feature type="coiled-coil region" evidence="8">
    <location>
        <begin position="280"/>
        <end position="349"/>
    </location>
</feature>
<dbReference type="PROSITE" id="PS51322">
    <property type="entry name" value="UEV"/>
    <property type="match status" value="1"/>
</dbReference>
<evidence type="ECO:0000313" key="13">
    <source>
        <dbReference type="Proteomes" id="UP000663880"/>
    </source>
</evidence>
<keyword evidence="6 8" id="KW-0175">Coiled coil</keyword>
<evidence type="ECO:0000256" key="9">
    <source>
        <dbReference type="SAM" id="MobiDB-lite"/>
    </source>
</evidence>
<dbReference type="SUPFAM" id="SSF54495">
    <property type="entry name" value="UBC-like"/>
    <property type="match status" value="1"/>
</dbReference>
<evidence type="ECO:0000256" key="4">
    <source>
        <dbReference type="ARBA" id="ARBA00022753"/>
    </source>
</evidence>
<proteinExistence type="inferred from homology"/>
<dbReference type="CDD" id="cd11685">
    <property type="entry name" value="UEV_TSG101-like"/>
    <property type="match status" value="1"/>
</dbReference>
<dbReference type="SUPFAM" id="SSF140111">
    <property type="entry name" value="Endosomal sorting complex assembly domain"/>
    <property type="match status" value="1"/>
</dbReference>
<dbReference type="PROSITE" id="PS51312">
    <property type="entry name" value="SB"/>
    <property type="match status" value="1"/>
</dbReference>
<gene>
    <name evidence="12" type="ORF">PMACD_LOCUS12463</name>
</gene>
<dbReference type="Proteomes" id="UP000663880">
    <property type="component" value="Unassembled WGS sequence"/>
</dbReference>
<keyword evidence="5 7" id="KW-0653">Protein transport</keyword>
<evidence type="ECO:0000313" key="12">
    <source>
        <dbReference type="EMBL" id="CAF4914724.1"/>
    </source>
</evidence>
<dbReference type="InterPro" id="IPR017916">
    <property type="entry name" value="SB_dom"/>
</dbReference>
<dbReference type="PANTHER" id="PTHR23306:SF3">
    <property type="entry name" value="TUMOR SUPPRESSOR PROTEIN 101"/>
    <property type="match status" value="1"/>
</dbReference>
<organism evidence="12 13">
    <name type="scientific">Pieris macdunnoughi</name>
    <dbReference type="NCBI Taxonomy" id="345717"/>
    <lineage>
        <taxon>Eukaryota</taxon>
        <taxon>Metazoa</taxon>
        <taxon>Ecdysozoa</taxon>
        <taxon>Arthropoda</taxon>
        <taxon>Hexapoda</taxon>
        <taxon>Insecta</taxon>
        <taxon>Pterygota</taxon>
        <taxon>Neoptera</taxon>
        <taxon>Endopterygota</taxon>
        <taxon>Lepidoptera</taxon>
        <taxon>Glossata</taxon>
        <taxon>Ditrysia</taxon>
        <taxon>Papilionoidea</taxon>
        <taxon>Pieridae</taxon>
        <taxon>Pierinae</taxon>
        <taxon>Pieris</taxon>
    </lineage>
</organism>
<dbReference type="OrthoDB" id="306304at2759"/>
<dbReference type="InterPro" id="IPR008883">
    <property type="entry name" value="UEV_N"/>
</dbReference>
<dbReference type="Pfam" id="PF05743">
    <property type="entry name" value="UEV"/>
    <property type="match status" value="1"/>
</dbReference>
<comment type="subcellular location">
    <subcellularLocation>
        <location evidence="1">Endosome</location>
    </subcellularLocation>
</comment>
<comment type="similarity">
    <text evidence="2">Belongs to the ubiquitin-conjugating enzyme family. UEV subfamily.</text>
</comment>
<sequence length="428" mass="48042">MSNEENALKGFLTKYKYRDFTSKEVTSLIQVYRGLTYRLEAFVFNNGARKDLLNLEGTIPVNYKGAYYNIPVCIWLMDTHPQNAPLCFVKPTPDMSIKVSKFVDSNGKVYLPYLHEWKPNGSTLQNLVQCMITAFGELPPVYSKPRNEVRAPYPAGPFMPQPAGYPYGQLPGPPKQPPYQTPIQLPGPPKQPPYPTPIQLPGPPNQPPYPTPSPYPATSNLPYPNFGTPYPGPANMNGTPYPPNFAPATSYGPSPDVAGGTITEEHIKASLLSAVEDKLRRRLNEQSQQSQAELETLRRTQQELREGKTRLEDILGRLQRERTDLDKNVATLQEKEKELQSAVERLGGQEGIDVDEAVVTTAPLYSQLLNAFAEEATLEDAIYYMGEALRKEVIDLDTFLKQVRTLARRQFTLRALMHKCRQKAQLAC</sequence>
<protein>
    <recommendedName>
        <fullName evidence="14">Tumor susceptibility gene 101 protein</fullName>
    </recommendedName>
</protein>
<dbReference type="PANTHER" id="PTHR23306">
    <property type="entry name" value="TUMOR SUSCEPTIBILITY GENE 101 PROTEIN-RELATED"/>
    <property type="match status" value="1"/>
</dbReference>
<evidence type="ECO:0000256" key="3">
    <source>
        <dbReference type="ARBA" id="ARBA00022448"/>
    </source>
</evidence>
<dbReference type="AlphaFoldDB" id="A0A821VX78"/>
<accession>A0A821VX78</accession>